<sequence>MIVLAEKFWSGQIRFLNDAVSSLPVPRINDVKAAYGSYLDAFLRVVSSSKPVETLELRLPPLWNETPRGLSSSLMQPPAVHTLHNITLNSRPWEEFSLEIASVRQEEEPEPITNLIFLDDEVFSNFGEVIDTTDAS</sequence>
<protein>
    <submittedName>
        <fullName evidence="1">Uncharacterized protein</fullName>
    </submittedName>
</protein>
<dbReference type="RefSeq" id="XP_004352744.1">
    <property type="nucleotide sequence ID" value="XM_004352692.1"/>
</dbReference>
<proteinExistence type="predicted"/>
<dbReference type="Proteomes" id="UP000011083">
    <property type="component" value="Unassembled WGS sequence"/>
</dbReference>
<organism evidence="1 2">
    <name type="scientific">Acanthamoeba castellanii (strain ATCC 30010 / Neff)</name>
    <dbReference type="NCBI Taxonomy" id="1257118"/>
    <lineage>
        <taxon>Eukaryota</taxon>
        <taxon>Amoebozoa</taxon>
        <taxon>Discosea</taxon>
        <taxon>Longamoebia</taxon>
        <taxon>Centramoebida</taxon>
        <taxon>Acanthamoebidae</taxon>
        <taxon>Acanthamoeba</taxon>
    </lineage>
</organism>
<evidence type="ECO:0000313" key="1">
    <source>
        <dbReference type="EMBL" id="ELR23216.1"/>
    </source>
</evidence>
<dbReference type="EMBL" id="KB007857">
    <property type="protein sequence ID" value="ELR23216.1"/>
    <property type="molecule type" value="Genomic_DNA"/>
</dbReference>
<name>L8HFL7_ACACF</name>
<evidence type="ECO:0000313" key="2">
    <source>
        <dbReference type="Proteomes" id="UP000011083"/>
    </source>
</evidence>
<accession>L8HFL7</accession>
<gene>
    <name evidence="1" type="ORF">ACA1_068000</name>
</gene>
<reference evidence="1 2" key="1">
    <citation type="journal article" date="2013" name="Genome Biol.">
        <title>Genome of Acanthamoeba castellanii highlights extensive lateral gene transfer and early evolution of tyrosine kinase signaling.</title>
        <authorList>
            <person name="Clarke M."/>
            <person name="Lohan A.J."/>
            <person name="Liu B."/>
            <person name="Lagkouvardos I."/>
            <person name="Roy S."/>
            <person name="Zafar N."/>
            <person name="Bertelli C."/>
            <person name="Schilde C."/>
            <person name="Kianianmomeni A."/>
            <person name="Burglin T.R."/>
            <person name="Frech C."/>
            <person name="Turcotte B."/>
            <person name="Kopec K.O."/>
            <person name="Synnott J.M."/>
            <person name="Choo C."/>
            <person name="Paponov I."/>
            <person name="Finkler A."/>
            <person name="Soon Heng Tan C."/>
            <person name="Hutchins A.P."/>
            <person name="Weinmeier T."/>
            <person name="Rattei T."/>
            <person name="Chu J.S."/>
            <person name="Gimenez G."/>
            <person name="Irimia M."/>
            <person name="Rigden D.J."/>
            <person name="Fitzpatrick D.A."/>
            <person name="Lorenzo-Morales J."/>
            <person name="Bateman A."/>
            <person name="Chiu C.H."/>
            <person name="Tang P."/>
            <person name="Hegemann P."/>
            <person name="Fromm H."/>
            <person name="Raoult D."/>
            <person name="Greub G."/>
            <person name="Miranda-Saavedra D."/>
            <person name="Chen N."/>
            <person name="Nash P."/>
            <person name="Ginger M.L."/>
            <person name="Horn M."/>
            <person name="Schaap P."/>
            <person name="Caler L."/>
            <person name="Loftus B."/>
        </authorList>
    </citation>
    <scope>NUCLEOTIDE SEQUENCE [LARGE SCALE GENOMIC DNA]</scope>
    <source>
        <strain evidence="1 2">Neff</strain>
    </source>
</reference>
<dbReference type="KEGG" id="acan:ACA1_068000"/>
<dbReference type="GeneID" id="14924190"/>
<dbReference type="AlphaFoldDB" id="L8HFL7"/>
<dbReference type="VEuPathDB" id="AmoebaDB:ACA1_068000"/>
<keyword evidence="2" id="KW-1185">Reference proteome</keyword>